<accession>A0ABU5N5T0</accession>
<dbReference type="InterPro" id="IPR003736">
    <property type="entry name" value="PAAI_dom"/>
</dbReference>
<keyword evidence="4" id="KW-1185">Reference proteome</keyword>
<dbReference type="PANTHER" id="PTHR42856">
    <property type="entry name" value="ACYL-COENZYME A THIOESTERASE PAAI"/>
    <property type="match status" value="1"/>
</dbReference>
<dbReference type="EMBL" id="JAWJYN010000001">
    <property type="protein sequence ID" value="MDZ8161458.1"/>
    <property type="molecule type" value="Genomic_DNA"/>
</dbReference>
<evidence type="ECO:0000256" key="1">
    <source>
        <dbReference type="ARBA" id="ARBA00022801"/>
    </source>
</evidence>
<feature type="domain" description="Thioesterase" evidence="2">
    <location>
        <begin position="53"/>
        <end position="124"/>
    </location>
</feature>
<protein>
    <submittedName>
        <fullName evidence="3">Hotdog fold thioesterase</fullName>
    </submittedName>
</protein>
<dbReference type="InterPro" id="IPR006683">
    <property type="entry name" value="Thioestr_dom"/>
</dbReference>
<dbReference type="InterPro" id="IPR052723">
    <property type="entry name" value="Acyl-CoA_thioesterase_PaaI"/>
</dbReference>
<dbReference type="PANTHER" id="PTHR42856:SF1">
    <property type="entry name" value="ACYL-COENZYME A THIOESTERASE PAAI"/>
    <property type="match status" value="1"/>
</dbReference>
<reference evidence="3 4" key="1">
    <citation type="submission" date="2023-10" db="EMBL/GenBank/DDBJ databases">
        <title>Microbacterium xanthum sp. nov., isolated from seaweed.</title>
        <authorList>
            <person name="Lee S.D."/>
        </authorList>
    </citation>
    <scope>NUCLEOTIDE SEQUENCE [LARGE SCALE GENOMIC DNA]</scope>
    <source>
        <strain evidence="3 4">KCTC 19124</strain>
    </source>
</reference>
<gene>
    <name evidence="3" type="ORF">R2Q92_06370</name>
</gene>
<dbReference type="Gene3D" id="3.10.129.10">
    <property type="entry name" value="Hotdog Thioesterase"/>
    <property type="match status" value="1"/>
</dbReference>
<evidence type="ECO:0000313" key="3">
    <source>
        <dbReference type="EMBL" id="MDZ8161458.1"/>
    </source>
</evidence>
<dbReference type="NCBIfam" id="TIGR00369">
    <property type="entry name" value="unchar_dom_1"/>
    <property type="match status" value="1"/>
</dbReference>
<dbReference type="RefSeq" id="WP_322597548.1">
    <property type="nucleotide sequence ID" value="NZ_BAAAPT010000001.1"/>
</dbReference>
<keyword evidence="1" id="KW-0378">Hydrolase</keyword>
<evidence type="ECO:0000259" key="2">
    <source>
        <dbReference type="Pfam" id="PF03061"/>
    </source>
</evidence>
<evidence type="ECO:0000313" key="4">
    <source>
        <dbReference type="Proteomes" id="UP001291912"/>
    </source>
</evidence>
<dbReference type="Proteomes" id="UP001291912">
    <property type="component" value="Unassembled WGS sequence"/>
</dbReference>
<dbReference type="CDD" id="cd03443">
    <property type="entry name" value="PaaI_thioesterase"/>
    <property type="match status" value="1"/>
</dbReference>
<sequence>MSTEGEEHTTPHSRRIAAHDGVMAALGIRVERAEPGYAVARMRVRPDMVNGVGVTHGGMIFTLADTVIAMASNDSAAASLVAGADVAFLSPSHEGDELVAVAERRTLAGRTGLYDARVETAGRVVAEVRGRVRMPRETR</sequence>
<dbReference type="SUPFAM" id="SSF54637">
    <property type="entry name" value="Thioesterase/thiol ester dehydrase-isomerase"/>
    <property type="match status" value="1"/>
</dbReference>
<proteinExistence type="predicted"/>
<name>A0ABU5N5T0_9MICO</name>
<organism evidence="3 4">
    <name type="scientific">Microbacterium aquimaris</name>
    <dbReference type="NCBI Taxonomy" id="459816"/>
    <lineage>
        <taxon>Bacteria</taxon>
        <taxon>Bacillati</taxon>
        <taxon>Actinomycetota</taxon>
        <taxon>Actinomycetes</taxon>
        <taxon>Micrococcales</taxon>
        <taxon>Microbacteriaceae</taxon>
        <taxon>Microbacterium</taxon>
    </lineage>
</organism>
<dbReference type="InterPro" id="IPR029069">
    <property type="entry name" value="HotDog_dom_sf"/>
</dbReference>
<dbReference type="Pfam" id="PF03061">
    <property type="entry name" value="4HBT"/>
    <property type="match status" value="1"/>
</dbReference>
<comment type="caution">
    <text evidence="3">The sequence shown here is derived from an EMBL/GenBank/DDBJ whole genome shotgun (WGS) entry which is preliminary data.</text>
</comment>